<dbReference type="InterPro" id="IPR029044">
    <property type="entry name" value="Nucleotide-diphossugar_trans"/>
</dbReference>
<dbReference type="Gene3D" id="3.90.550.10">
    <property type="entry name" value="Spore Coat Polysaccharide Biosynthesis Protein SpsA, Chain A"/>
    <property type="match status" value="1"/>
</dbReference>
<organism evidence="2 3">
    <name type="scientific">Paenochrobactrum glaciei</name>
    <dbReference type="NCBI Taxonomy" id="486407"/>
    <lineage>
        <taxon>Bacteria</taxon>
        <taxon>Pseudomonadati</taxon>
        <taxon>Pseudomonadota</taxon>
        <taxon>Alphaproteobacteria</taxon>
        <taxon>Hyphomicrobiales</taxon>
        <taxon>Brucellaceae</taxon>
        <taxon>Paenochrobactrum</taxon>
    </lineage>
</organism>
<dbReference type="SUPFAM" id="SSF53448">
    <property type="entry name" value="Nucleotide-diphospho-sugar transferases"/>
    <property type="match status" value="1"/>
</dbReference>
<gene>
    <name evidence="2" type="ORF">GCM10008943_33930</name>
</gene>
<dbReference type="SUPFAM" id="SSF56784">
    <property type="entry name" value="HAD-like"/>
    <property type="match status" value="1"/>
</dbReference>
<dbReference type="InterPro" id="IPR001173">
    <property type="entry name" value="Glyco_trans_2-like"/>
</dbReference>
<dbReference type="PANTHER" id="PTHR22916">
    <property type="entry name" value="GLYCOSYLTRANSFERASE"/>
    <property type="match status" value="1"/>
</dbReference>
<dbReference type="EMBL" id="BAAADE010000025">
    <property type="protein sequence ID" value="GAA0616361.1"/>
    <property type="molecule type" value="Genomic_DNA"/>
</dbReference>
<feature type="domain" description="Glycosyltransferase 2-like" evidence="1">
    <location>
        <begin position="1017"/>
        <end position="1146"/>
    </location>
</feature>
<dbReference type="Pfam" id="PF05045">
    <property type="entry name" value="RgpF"/>
    <property type="match status" value="1"/>
</dbReference>
<evidence type="ECO:0000259" key="1">
    <source>
        <dbReference type="Pfam" id="PF00535"/>
    </source>
</evidence>
<dbReference type="Gene3D" id="3.40.50.1000">
    <property type="entry name" value="HAD superfamily/HAD-like"/>
    <property type="match status" value="1"/>
</dbReference>
<protein>
    <recommendedName>
        <fullName evidence="1">Glycosyltransferase 2-like domain-containing protein</fullName>
    </recommendedName>
</protein>
<dbReference type="InterPro" id="IPR007739">
    <property type="entry name" value="RgpF"/>
</dbReference>
<dbReference type="InterPro" id="IPR023214">
    <property type="entry name" value="HAD_sf"/>
</dbReference>
<keyword evidence="3" id="KW-1185">Reference proteome</keyword>
<dbReference type="InterPro" id="IPR036412">
    <property type="entry name" value="HAD-like_sf"/>
</dbReference>
<name>A0ABP3RXK8_9HYPH</name>
<reference evidence="3" key="1">
    <citation type="journal article" date="2019" name="Int. J. Syst. Evol. Microbiol.">
        <title>The Global Catalogue of Microorganisms (GCM) 10K type strain sequencing project: providing services to taxonomists for standard genome sequencing and annotation.</title>
        <authorList>
            <consortium name="The Broad Institute Genomics Platform"/>
            <consortium name="The Broad Institute Genome Sequencing Center for Infectious Disease"/>
            <person name="Wu L."/>
            <person name="Ma J."/>
        </authorList>
    </citation>
    <scope>NUCLEOTIDE SEQUENCE [LARGE SCALE GENOMIC DNA]</scope>
    <source>
        <strain evidence="3">JCM 15115</strain>
    </source>
</reference>
<dbReference type="Pfam" id="PF00535">
    <property type="entry name" value="Glycos_transf_2"/>
    <property type="match status" value="1"/>
</dbReference>
<evidence type="ECO:0000313" key="2">
    <source>
        <dbReference type="EMBL" id="GAA0616361.1"/>
    </source>
</evidence>
<dbReference type="Gene3D" id="1.10.150.400">
    <property type="match status" value="1"/>
</dbReference>
<comment type="caution">
    <text evidence="2">The sequence shown here is derived from an EMBL/GenBank/DDBJ whole genome shotgun (WGS) entry which is preliminary data.</text>
</comment>
<dbReference type="CDD" id="cd01427">
    <property type="entry name" value="HAD_like"/>
    <property type="match status" value="1"/>
</dbReference>
<dbReference type="PANTHER" id="PTHR22916:SF3">
    <property type="entry name" value="UDP-GLCNAC:BETAGAL BETA-1,3-N-ACETYLGLUCOSAMINYLTRANSFERASE-LIKE PROTEIN 1"/>
    <property type="match status" value="1"/>
</dbReference>
<sequence>MKDQEQFFNEIISSSNVEIISFDFFDTLFFRPCFEPADLFYIVGMRGNEVFGLNNFADIRANAENEIITLNSNSGPYRNLHTLEEIYCQIARAHNLDQKKCSELCKFELELEHKTLLPRNDVKRLYEKAILLKKKVIVVSDTYFPKSFLHDLLQKKGFEGVSDIYVSNECDARKDLGDLYVHVLRSEKIDPSRVVHIGDNFHSDVEMAMASGIVGLHYPCVSEYVFAAPDSQWKRALADSKHLDPAARLLLGLAINYWFTNNTAQHGTSLFENDLSLFGFVGLGPLLFYIANELSQSNKIQNNYPNICFASRDGYLPMRSYNLLTTGEDKIPSRYVYCGRAAYDIHRYKGDPAAFLSEKMFRMEGYTLRSLLHYVFEDKNIDIYDAFLKELSEEELNSPYLDNKTAIKRVCVKYDAQLRRFFENEYTLATQYYSDKIDCNSDNRAIIFDVGYGGSVSRAIGALTGKNIDKIYLSENDENKKSDQIYGTTTHVLLKDVEEVLHYVPGIFVFFEELFSPVEAACIGFVDDGGIQPLLKSNEFFSNKMHEDLTKIQCATLDFVKIAKEILGPYAHYLKIKEKQHLLQLMQYAFGQSVECEEKIFSNISFADAYFLNEDRSLSTKIVHYQEFGNLPHPSGFVEPSNIIITDNQPNIKNLKIGIHIYVNSYKFIQQILVPIYNNNNKFDLFITTNDIKVKKLIETFVDSLNLSKMRRVTISFSTGGNSISSWIANTTSHGSDYDLLCHLGAVNPDPHVTMSSAWIQHLIDGSLSPSAFTEIVSCFTNDNKLGLVFPTAYQEAFDAIKMAPGGIIPFEVRKEMDRILAGMKFHTGYKRSDFFFPVGDVFWYRPKAVHPLVFWANEQNELPEKTAAAIKRLLVLVSSVQETFARTFVPSELLLGRFVKQNEEISSLTAQLTHVRDQLNIINSSRSLRVARAGAKIYKKLLPEGTIHRKLTDYSLRKTLSLARQGRGYLNTPKGEITKSISRRICSAITRKRKTFSVKSKISQLNTAKYDRPVFSVVIPIYNRTWQLEVAIESILNQSFKNFELILVCDGSPDDTIEIVDRYSQHPQVRVHKYEDNSGNACRGRNTGIKLARGEYIAFMDSDDISAPNRLKDTLFHFLYNDADMVYGSVEIISDGKRIIEGISDGQFRKSFTLPLQKMTEVNPAWTSTVSVRLDILNRFGAFRNEMRYREDHELWLRLAYNGCKLYAAEEMLAYYRFHENNAELIFKDQDAHWKRLMLDVYQKPYEE</sequence>
<dbReference type="Proteomes" id="UP001424441">
    <property type="component" value="Unassembled WGS sequence"/>
</dbReference>
<accession>A0ABP3RXK8</accession>
<proteinExistence type="predicted"/>
<evidence type="ECO:0000313" key="3">
    <source>
        <dbReference type="Proteomes" id="UP001424441"/>
    </source>
</evidence>